<dbReference type="AlphaFoldDB" id="X1JXZ5"/>
<organism evidence="1">
    <name type="scientific">marine sediment metagenome</name>
    <dbReference type="NCBI Taxonomy" id="412755"/>
    <lineage>
        <taxon>unclassified sequences</taxon>
        <taxon>metagenomes</taxon>
        <taxon>ecological metagenomes</taxon>
    </lineage>
</organism>
<dbReference type="InterPro" id="IPR036388">
    <property type="entry name" value="WH-like_DNA-bd_sf"/>
</dbReference>
<dbReference type="EMBL" id="BARV01000533">
    <property type="protein sequence ID" value="GAH99571.1"/>
    <property type="molecule type" value="Genomic_DNA"/>
</dbReference>
<dbReference type="InterPro" id="IPR036390">
    <property type="entry name" value="WH_DNA-bd_sf"/>
</dbReference>
<proteinExistence type="predicted"/>
<dbReference type="Pfam" id="PF02082">
    <property type="entry name" value="Rrf2"/>
    <property type="match status" value="1"/>
</dbReference>
<name>X1JXZ5_9ZZZZ</name>
<dbReference type="InterPro" id="IPR000944">
    <property type="entry name" value="Tscrpt_reg_Rrf2"/>
</dbReference>
<evidence type="ECO:0008006" key="2">
    <source>
        <dbReference type="Google" id="ProtNLM"/>
    </source>
</evidence>
<sequence length="82" mass="9299">MRKILQTLDKKGLVKLYKGKNGGSLLIASLDRIFLPGLAEIFQGKLNECILENKICPDRSACILRKKINAVEKCENNKKRKK</sequence>
<gene>
    <name evidence="1" type="ORF">S06H3_01953</name>
</gene>
<evidence type="ECO:0000313" key="1">
    <source>
        <dbReference type="EMBL" id="GAH99571.1"/>
    </source>
</evidence>
<dbReference type="Gene3D" id="1.10.10.10">
    <property type="entry name" value="Winged helix-like DNA-binding domain superfamily/Winged helix DNA-binding domain"/>
    <property type="match status" value="1"/>
</dbReference>
<dbReference type="PROSITE" id="PS51197">
    <property type="entry name" value="HTH_RRF2_2"/>
    <property type="match status" value="1"/>
</dbReference>
<protein>
    <recommendedName>
        <fullName evidence="2">Rrf2 family transcriptional regulator</fullName>
    </recommendedName>
</protein>
<accession>X1JXZ5</accession>
<dbReference type="SUPFAM" id="SSF46785">
    <property type="entry name" value="Winged helix' DNA-binding domain"/>
    <property type="match status" value="1"/>
</dbReference>
<reference evidence="1" key="1">
    <citation type="journal article" date="2014" name="Front. Microbiol.">
        <title>High frequency of phylogenetically diverse reductive dehalogenase-homologous genes in deep subseafloor sedimentary metagenomes.</title>
        <authorList>
            <person name="Kawai M."/>
            <person name="Futagami T."/>
            <person name="Toyoda A."/>
            <person name="Takaki Y."/>
            <person name="Nishi S."/>
            <person name="Hori S."/>
            <person name="Arai W."/>
            <person name="Tsubouchi T."/>
            <person name="Morono Y."/>
            <person name="Uchiyama I."/>
            <person name="Ito T."/>
            <person name="Fujiyama A."/>
            <person name="Inagaki F."/>
            <person name="Takami H."/>
        </authorList>
    </citation>
    <scope>NUCLEOTIDE SEQUENCE</scope>
    <source>
        <strain evidence="1">Expedition CK06-06</strain>
    </source>
</reference>
<comment type="caution">
    <text evidence="1">The sequence shown here is derived from an EMBL/GenBank/DDBJ whole genome shotgun (WGS) entry which is preliminary data.</text>
</comment>